<protein>
    <recommendedName>
        <fullName evidence="1">Methyltransferase FkbM domain-containing protein</fullName>
    </recommendedName>
</protein>
<dbReference type="PANTHER" id="PTHR34203:SF15">
    <property type="entry name" value="SLL1173 PROTEIN"/>
    <property type="match status" value="1"/>
</dbReference>
<dbReference type="NCBIfam" id="TIGR01444">
    <property type="entry name" value="fkbM_fam"/>
    <property type="match status" value="1"/>
</dbReference>
<dbReference type="AlphaFoldDB" id="A0A367U6M1"/>
<dbReference type="SUPFAM" id="SSF53335">
    <property type="entry name" value="S-adenosyl-L-methionine-dependent methyltransferases"/>
    <property type="match status" value="1"/>
</dbReference>
<gene>
    <name evidence="2" type="ORF">TH5_22710</name>
</gene>
<dbReference type="PANTHER" id="PTHR34203">
    <property type="entry name" value="METHYLTRANSFERASE, FKBM FAMILY PROTEIN"/>
    <property type="match status" value="1"/>
</dbReference>
<dbReference type="InterPro" id="IPR006342">
    <property type="entry name" value="FkbM_mtfrase"/>
</dbReference>
<organism evidence="2 3">
    <name type="scientific">Thalassospira xianhensis MCCC 1A02616</name>
    <dbReference type="NCBI Taxonomy" id="1177929"/>
    <lineage>
        <taxon>Bacteria</taxon>
        <taxon>Pseudomonadati</taxon>
        <taxon>Pseudomonadota</taxon>
        <taxon>Alphaproteobacteria</taxon>
        <taxon>Rhodospirillales</taxon>
        <taxon>Thalassospiraceae</taxon>
        <taxon>Thalassospira</taxon>
    </lineage>
</organism>
<dbReference type="InterPro" id="IPR052514">
    <property type="entry name" value="SAM-dependent_MTase"/>
</dbReference>
<evidence type="ECO:0000313" key="3">
    <source>
        <dbReference type="Proteomes" id="UP000252419"/>
    </source>
</evidence>
<feature type="domain" description="Methyltransferase FkbM" evidence="1">
    <location>
        <begin position="70"/>
        <end position="221"/>
    </location>
</feature>
<name>A0A367U6M1_9PROT</name>
<proteinExistence type="predicted"/>
<dbReference type="Gene3D" id="3.40.50.150">
    <property type="entry name" value="Vaccinia Virus protein VP39"/>
    <property type="match status" value="1"/>
</dbReference>
<keyword evidence="3" id="KW-1185">Reference proteome</keyword>
<dbReference type="Proteomes" id="UP000252419">
    <property type="component" value="Unassembled WGS sequence"/>
</dbReference>
<evidence type="ECO:0000313" key="2">
    <source>
        <dbReference type="EMBL" id="RCK03945.1"/>
    </source>
</evidence>
<comment type="caution">
    <text evidence="2">The sequence shown here is derived from an EMBL/GenBank/DDBJ whole genome shotgun (WGS) entry which is preliminary data.</text>
</comment>
<evidence type="ECO:0000259" key="1">
    <source>
        <dbReference type="Pfam" id="PF05050"/>
    </source>
</evidence>
<sequence length="263" mass="29937">MNNQHLLNIIIKYTGILTLKLYENEITFDMSMRHERQYALRILFECRIPQADIDLLLFQKFIKPGDYVLDAGANIGITAIEALSCGASMVLCIEPEPTLAARLRKISNKRIEVHECALSHSDGVAELYISSPHNQGHTIDLETRKIFDDIFGSKTQQVATKSIQSLLDGRHCNVWKLDIEGAEVAVIEAAMSQIKISPPRIIIAEVYGNNLDKMLMFLSEYYHCNRAAIMKGRYTLTLLPPENGRLSIKYEHTSPMYVFQYRD</sequence>
<accession>A0A367U6M1</accession>
<dbReference type="Pfam" id="PF05050">
    <property type="entry name" value="Methyltransf_21"/>
    <property type="match status" value="1"/>
</dbReference>
<dbReference type="InterPro" id="IPR029063">
    <property type="entry name" value="SAM-dependent_MTases_sf"/>
</dbReference>
<reference evidence="2 3" key="1">
    <citation type="submission" date="2014-07" db="EMBL/GenBank/DDBJ databases">
        <title>Draft genome sequence of Thalassospira xianhensis P-4 (MCCC 1A02616).</title>
        <authorList>
            <person name="Lai Q."/>
            <person name="Shao Z."/>
        </authorList>
    </citation>
    <scope>NUCLEOTIDE SEQUENCE [LARGE SCALE GENOMIC DNA]</scope>
    <source>
        <strain evidence="2 3">MCCC 1A02616</strain>
    </source>
</reference>
<dbReference type="EMBL" id="JPWA01000042">
    <property type="protein sequence ID" value="RCK03945.1"/>
    <property type="molecule type" value="Genomic_DNA"/>
</dbReference>